<dbReference type="InterPro" id="IPR021556">
    <property type="entry name" value="DUF2950"/>
</dbReference>
<dbReference type="EMBL" id="CYGY02000032">
    <property type="protein sequence ID" value="SIT42770.1"/>
    <property type="molecule type" value="Genomic_DNA"/>
</dbReference>
<keyword evidence="2" id="KW-1185">Reference proteome</keyword>
<proteinExistence type="predicted"/>
<reference evidence="1" key="1">
    <citation type="submission" date="2016-12" db="EMBL/GenBank/DDBJ databases">
        <authorList>
            <person name="Moulin L."/>
        </authorList>
    </citation>
    <scope>NUCLEOTIDE SEQUENCE [LARGE SCALE GENOMIC DNA]</scope>
    <source>
        <strain evidence="1">STM 7183</strain>
    </source>
</reference>
<evidence type="ECO:0000313" key="2">
    <source>
        <dbReference type="Proteomes" id="UP000195569"/>
    </source>
</evidence>
<comment type="caution">
    <text evidence="1">The sequence shown here is derived from an EMBL/GenBank/DDBJ whole genome shotgun (WGS) entry which is preliminary data.</text>
</comment>
<dbReference type="AlphaFoldDB" id="A0A1N7S5Z4"/>
<evidence type="ECO:0000313" key="1">
    <source>
        <dbReference type="EMBL" id="SIT42770.1"/>
    </source>
</evidence>
<sequence>MIRISTRRALRTLLCARQIAPSAALSHVPPDSTVLPFARASNALAAVVAVTIFAVAQPAAAQAFYPTPDAAASAFADALATNDHPAMEKVLGKNYGRYIPTTNIGEDDIYAFLGQWANGHQIVDDPAPRHGRKSVHLAVGANGWTLPIPIVQSARGWQFDTPAATDEMLTRRIGRNERAAILTSLAYVDAQNDYRSQMQHYAQKFISSPGQRDGLYWPTAPGEAESPLGPLAATMPHQVAPGEAYNGYHYRILTSQGANAEGGAQNYVQDGALSKGFGLVAWPAEYGKTGVMSFIVNQKGQVYEKNLGAQTSRAASAITSFNPDSSWTATQP</sequence>
<accession>A0A1N7S5Z4</accession>
<protein>
    <submittedName>
        <fullName evidence="1">Exported protein</fullName>
    </submittedName>
</protein>
<dbReference type="Proteomes" id="UP000195569">
    <property type="component" value="Unassembled WGS sequence"/>
</dbReference>
<name>A0A1N7S5Z4_9BURK</name>
<gene>
    <name evidence="1" type="ORF">BN2476_320300</name>
</gene>
<dbReference type="Pfam" id="PF11453">
    <property type="entry name" value="DUF2950"/>
    <property type="match status" value="1"/>
</dbReference>
<dbReference type="OrthoDB" id="108782at2"/>
<dbReference type="RefSeq" id="WP_087735533.1">
    <property type="nucleotide sequence ID" value="NZ_CYGY02000032.1"/>
</dbReference>
<organism evidence="1 2">
    <name type="scientific">Paraburkholderia piptadeniae</name>
    <dbReference type="NCBI Taxonomy" id="1701573"/>
    <lineage>
        <taxon>Bacteria</taxon>
        <taxon>Pseudomonadati</taxon>
        <taxon>Pseudomonadota</taxon>
        <taxon>Betaproteobacteria</taxon>
        <taxon>Burkholderiales</taxon>
        <taxon>Burkholderiaceae</taxon>
        <taxon>Paraburkholderia</taxon>
    </lineage>
</organism>